<accession>A0ACC0XAM9</accession>
<sequence>MRIFLSHASLEQRPGTRVTPGVAVTADNAATTGFGVPSQQMPSQSQAHFSNSSGVFTRPDGQGHLDALFVSEMSHDQNQNVLNKTCSATARSIESDTATTDPSAVNITTDNPVPEHPAAGKNSSSLHPPILNSNIYSSLMPASTSCTNPSLPTNTSLPTPNPSTDNCSSPFINPSDSFEFNPATTSQIQAVVPTKPTDCSLSPCPLVVDLTSSQFVDGSVGSSLGLQNTVSCPITSATPEDKGYDSKPEGNSYGHKVEFYKSKSVEYRKYDTKPDHNNGYESKPKRIDFGRKSAPTGY</sequence>
<gene>
    <name evidence="1" type="ORF">Pint_21606</name>
</gene>
<comment type="caution">
    <text evidence="1">The sequence shown here is derived from an EMBL/GenBank/DDBJ whole genome shotgun (WGS) entry which is preliminary data.</text>
</comment>
<reference evidence="2" key="1">
    <citation type="journal article" date="2023" name="G3 (Bethesda)">
        <title>Genome assembly and association tests identify interacting loci associated with vigor, precocity, and sex in interspecific pistachio rootstocks.</title>
        <authorList>
            <person name="Palmer W."/>
            <person name="Jacygrad E."/>
            <person name="Sagayaradj S."/>
            <person name="Cavanaugh K."/>
            <person name="Han R."/>
            <person name="Bertier L."/>
            <person name="Beede B."/>
            <person name="Kafkas S."/>
            <person name="Golino D."/>
            <person name="Preece J."/>
            <person name="Michelmore R."/>
        </authorList>
    </citation>
    <scope>NUCLEOTIDE SEQUENCE [LARGE SCALE GENOMIC DNA]</scope>
</reference>
<organism evidence="1 2">
    <name type="scientific">Pistacia integerrima</name>
    <dbReference type="NCBI Taxonomy" id="434235"/>
    <lineage>
        <taxon>Eukaryota</taxon>
        <taxon>Viridiplantae</taxon>
        <taxon>Streptophyta</taxon>
        <taxon>Embryophyta</taxon>
        <taxon>Tracheophyta</taxon>
        <taxon>Spermatophyta</taxon>
        <taxon>Magnoliopsida</taxon>
        <taxon>eudicotyledons</taxon>
        <taxon>Gunneridae</taxon>
        <taxon>Pentapetalae</taxon>
        <taxon>rosids</taxon>
        <taxon>malvids</taxon>
        <taxon>Sapindales</taxon>
        <taxon>Anacardiaceae</taxon>
        <taxon>Pistacia</taxon>
    </lineage>
</organism>
<keyword evidence="2" id="KW-1185">Reference proteome</keyword>
<proteinExistence type="predicted"/>
<dbReference type="Proteomes" id="UP001163603">
    <property type="component" value="Chromosome 13"/>
</dbReference>
<evidence type="ECO:0000313" key="2">
    <source>
        <dbReference type="Proteomes" id="UP001163603"/>
    </source>
</evidence>
<protein>
    <submittedName>
        <fullName evidence="1">Uncharacterized protein</fullName>
    </submittedName>
</protein>
<name>A0ACC0XAM9_9ROSI</name>
<dbReference type="EMBL" id="CM047748">
    <property type="protein sequence ID" value="KAJ0013737.1"/>
    <property type="molecule type" value="Genomic_DNA"/>
</dbReference>
<evidence type="ECO:0000313" key="1">
    <source>
        <dbReference type="EMBL" id="KAJ0013737.1"/>
    </source>
</evidence>